<dbReference type="InterPro" id="IPR013083">
    <property type="entry name" value="Znf_RING/FYVE/PHD"/>
</dbReference>
<keyword evidence="11 14" id="KW-1133">Transmembrane helix</keyword>
<dbReference type="InterPro" id="IPR011016">
    <property type="entry name" value="Znf_RING-CH"/>
</dbReference>
<evidence type="ECO:0000256" key="14">
    <source>
        <dbReference type="SAM" id="Phobius"/>
    </source>
</evidence>
<evidence type="ECO:0000256" key="13">
    <source>
        <dbReference type="SAM" id="MobiDB-lite"/>
    </source>
</evidence>
<dbReference type="GO" id="GO:0016567">
    <property type="term" value="P:protein ubiquitination"/>
    <property type="evidence" value="ECO:0007669"/>
    <property type="project" value="InterPro"/>
</dbReference>
<evidence type="ECO:0000313" key="16">
    <source>
        <dbReference type="EMBL" id="KAK6315522.1"/>
    </source>
</evidence>
<evidence type="ECO:0000256" key="6">
    <source>
        <dbReference type="ARBA" id="ARBA00022692"/>
    </source>
</evidence>
<feature type="transmembrane region" description="Helical" evidence="14">
    <location>
        <begin position="247"/>
        <end position="267"/>
    </location>
</feature>
<evidence type="ECO:0000313" key="17">
    <source>
        <dbReference type="Proteomes" id="UP001356427"/>
    </source>
</evidence>
<dbReference type="PANTHER" id="PTHR46053:SF3">
    <property type="entry name" value="E3 UBIQUITIN-PROTEIN LIGASE MARCHF4"/>
    <property type="match status" value="1"/>
</dbReference>
<comment type="catalytic activity">
    <reaction evidence="1">
        <text>S-ubiquitinyl-[E2 ubiquitin-conjugating enzyme]-L-cysteine + [acceptor protein]-L-lysine = [E2 ubiquitin-conjugating enzyme]-L-cysteine + N(6)-ubiquitinyl-[acceptor protein]-L-lysine.</text>
        <dbReference type="EC" id="2.3.2.27"/>
    </reaction>
</comment>
<evidence type="ECO:0000256" key="7">
    <source>
        <dbReference type="ARBA" id="ARBA00022723"/>
    </source>
</evidence>
<dbReference type="GO" id="GO:0061630">
    <property type="term" value="F:ubiquitin protein ligase activity"/>
    <property type="evidence" value="ECO:0007669"/>
    <property type="project" value="UniProtKB-EC"/>
</dbReference>
<keyword evidence="10" id="KW-0862">Zinc</keyword>
<feature type="region of interest" description="Disordered" evidence="13">
    <location>
        <begin position="34"/>
        <end position="83"/>
    </location>
</feature>
<keyword evidence="5" id="KW-0808">Transferase</keyword>
<evidence type="ECO:0000256" key="3">
    <source>
        <dbReference type="ARBA" id="ARBA00004906"/>
    </source>
</evidence>
<evidence type="ECO:0000256" key="9">
    <source>
        <dbReference type="ARBA" id="ARBA00022786"/>
    </source>
</evidence>
<keyword evidence="7" id="KW-0479">Metal-binding</keyword>
<name>A0AAN8LWP3_9TELE</name>
<reference evidence="16 17" key="1">
    <citation type="submission" date="2021-04" db="EMBL/GenBank/DDBJ databases">
        <authorList>
            <person name="De Guttry C."/>
            <person name="Zahm M."/>
            <person name="Klopp C."/>
            <person name="Cabau C."/>
            <person name="Louis A."/>
            <person name="Berthelot C."/>
            <person name="Parey E."/>
            <person name="Roest Crollius H."/>
            <person name="Montfort J."/>
            <person name="Robinson-Rechavi M."/>
            <person name="Bucao C."/>
            <person name="Bouchez O."/>
            <person name="Gislard M."/>
            <person name="Lluch J."/>
            <person name="Milhes M."/>
            <person name="Lampietro C."/>
            <person name="Lopez Roques C."/>
            <person name="Donnadieu C."/>
            <person name="Braasch I."/>
            <person name="Desvignes T."/>
            <person name="Postlethwait J."/>
            <person name="Bobe J."/>
            <person name="Wedekind C."/>
            <person name="Guiguen Y."/>
        </authorList>
    </citation>
    <scope>NUCLEOTIDE SEQUENCE [LARGE SCALE GENOMIC DNA]</scope>
    <source>
        <strain evidence="16">Cs_M1</strain>
        <tissue evidence="16">Blood</tissue>
    </source>
</reference>
<evidence type="ECO:0000256" key="5">
    <source>
        <dbReference type="ARBA" id="ARBA00022679"/>
    </source>
</evidence>
<evidence type="ECO:0000256" key="12">
    <source>
        <dbReference type="ARBA" id="ARBA00023136"/>
    </source>
</evidence>
<comment type="caution">
    <text evidence="16">The sequence shown here is derived from an EMBL/GenBank/DDBJ whole genome shotgun (WGS) entry which is preliminary data.</text>
</comment>
<evidence type="ECO:0000256" key="4">
    <source>
        <dbReference type="ARBA" id="ARBA00012483"/>
    </source>
</evidence>
<dbReference type="PANTHER" id="PTHR46053">
    <property type="entry name" value="E3 UBIQUITIN-PROTEIN LIGASE MARCH4-LIKE"/>
    <property type="match status" value="1"/>
</dbReference>
<dbReference type="EMBL" id="JAGTTL010000012">
    <property type="protein sequence ID" value="KAK6315522.1"/>
    <property type="molecule type" value="Genomic_DNA"/>
</dbReference>
<evidence type="ECO:0000256" key="1">
    <source>
        <dbReference type="ARBA" id="ARBA00000900"/>
    </source>
</evidence>
<feature type="compositionally biased region" description="Polar residues" evidence="13">
    <location>
        <begin position="308"/>
        <end position="336"/>
    </location>
</feature>
<sequence>MLRGPDMLKNRCCVLFGDLKVLLLRPPAPVTTPIPMTGHIPDSRETGVPSDVSIPDNDTLRAHQGPGDKWTAPAPGGASGLERDRLVGGSGWVDATAAEPSGVLHCSSSSDSWAKDRLEQRFSLCSYGDSGGIRSPVCRICFQGPETGELLSPCRCSGSVRCTHQPCLIKWISERGSWACELCYYKYQVITISTNNPLQWQSISLTGIEKVQIAAAVLGSMFLVASLSWLVWSSFSPSARWQRHDLLFQICYGMYGFMDIVCFALIIHEGPSVFRIFNRWQAVNQQWKVLNYDKTTDSEDLKRAATVRTLSQPRSGQRNQPGTESQPQSGQRNQPGTELGLSSSTSPLAAATTAPDLPTASPDPGIGLVPHGSTEQASETAGPDQHCAAYNILQLLSHLRQPEAHGHPSHSTRELVMRVTTV</sequence>
<proteinExistence type="predicted"/>
<protein>
    <recommendedName>
        <fullName evidence="4">RING-type E3 ubiquitin transferase</fullName>
        <ecNumber evidence="4">2.3.2.27</ecNumber>
    </recommendedName>
</protein>
<comment type="pathway">
    <text evidence="3">Protein modification; protein ubiquitination.</text>
</comment>
<keyword evidence="6 14" id="KW-0812">Transmembrane</keyword>
<keyword evidence="17" id="KW-1185">Reference proteome</keyword>
<accession>A0AAN8LWP3</accession>
<dbReference type="GO" id="GO:0012505">
    <property type="term" value="C:endomembrane system"/>
    <property type="evidence" value="ECO:0007669"/>
    <property type="project" value="UniProtKB-SubCell"/>
</dbReference>
<gene>
    <name evidence="16" type="ORF">J4Q44_G00150510</name>
</gene>
<dbReference type="GO" id="GO:0008270">
    <property type="term" value="F:zinc ion binding"/>
    <property type="evidence" value="ECO:0007669"/>
    <property type="project" value="UniProtKB-KW"/>
</dbReference>
<feature type="transmembrane region" description="Helical" evidence="14">
    <location>
        <begin position="213"/>
        <end position="235"/>
    </location>
</feature>
<comment type="subcellular location">
    <subcellularLocation>
        <location evidence="2">Endomembrane system</location>
        <topology evidence="2">Multi-pass membrane protein</topology>
    </subcellularLocation>
</comment>
<feature type="compositionally biased region" description="Low complexity" evidence="13">
    <location>
        <begin position="341"/>
        <end position="364"/>
    </location>
</feature>
<evidence type="ECO:0000256" key="8">
    <source>
        <dbReference type="ARBA" id="ARBA00022771"/>
    </source>
</evidence>
<dbReference type="Proteomes" id="UP001356427">
    <property type="component" value="Unassembled WGS sequence"/>
</dbReference>
<keyword evidence="9" id="KW-0833">Ubl conjugation pathway</keyword>
<organism evidence="16 17">
    <name type="scientific">Coregonus suidteri</name>
    <dbReference type="NCBI Taxonomy" id="861788"/>
    <lineage>
        <taxon>Eukaryota</taxon>
        <taxon>Metazoa</taxon>
        <taxon>Chordata</taxon>
        <taxon>Craniata</taxon>
        <taxon>Vertebrata</taxon>
        <taxon>Euteleostomi</taxon>
        <taxon>Actinopterygii</taxon>
        <taxon>Neopterygii</taxon>
        <taxon>Teleostei</taxon>
        <taxon>Protacanthopterygii</taxon>
        <taxon>Salmoniformes</taxon>
        <taxon>Salmonidae</taxon>
        <taxon>Coregoninae</taxon>
        <taxon>Coregonus</taxon>
    </lineage>
</organism>
<dbReference type="SUPFAM" id="SSF57850">
    <property type="entry name" value="RING/U-box"/>
    <property type="match status" value="1"/>
</dbReference>
<feature type="domain" description="RING-CH-type" evidence="15">
    <location>
        <begin position="130"/>
        <end position="190"/>
    </location>
</feature>
<dbReference type="CDD" id="cd16811">
    <property type="entry name" value="RING_CH-C4HC3_MARCH4_9"/>
    <property type="match status" value="1"/>
</dbReference>
<dbReference type="EC" id="2.3.2.27" evidence="4"/>
<keyword evidence="12 14" id="KW-0472">Membrane</keyword>
<dbReference type="Gene3D" id="3.30.40.10">
    <property type="entry name" value="Zinc/RING finger domain, C3HC4 (zinc finger)"/>
    <property type="match status" value="1"/>
</dbReference>
<keyword evidence="8" id="KW-0863">Zinc-finger</keyword>
<dbReference type="PROSITE" id="PS51292">
    <property type="entry name" value="ZF_RING_CH"/>
    <property type="match status" value="1"/>
</dbReference>
<feature type="region of interest" description="Disordered" evidence="13">
    <location>
        <begin position="307"/>
        <end position="383"/>
    </location>
</feature>
<evidence type="ECO:0000256" key="11">
    <source>
        <dbReference type="ARBA" id="ARBA00022989"/>
    </source>
</evidence>
<dbReference type="InterPro" id="IPR047904">
    <property type="entry name" value="MARCHF9_RING_CH-C4HC3"/>
</dbReference>
<dbReference type="Pfam" id="PF12906">
    <property type="entry name" value="RINGv"/>
    <property type="match status" value="1"/>
</dbReference>
<dbReference type="InterPro" id="IPR046356">
    <property type="entry name" value="MARCHF4/9/11"/>
</dbReference>
<evidence type="ECO:0000256" key="10">
    <source>
        <dbReference type="ARBA" id="ARBA00022833"/>
    </source>
</evidence>
<dbReference type="SMART" id="SM00744">
    <property type="entry name" value="RINGv"/>
    <property type="match status" value="1"/>
</dbReference>
<evidence type="ECO:0000256" key="2">
    <source>
        <dbReference type="ARBA" id="ARBA00004127"/>
    </source>
</evidence>
<evidence type="ECO:0000259" key="15">
    <source>
        <dbReference type="PROSITE" id="PS51292"/>
    </source>
</evidence>
<dbReference type="AlphaFoldDB" id="A0AAN8LWP3"/>